<keyword evidence="3 6" id="KW-0805">Transcription regulation</keyword>
<feature type="domain" description="CoA-binding" evidence="7">
    <location>
        <begin position="84"/>
        <end position="187"/>
    </location>
</feature>
<organism evidence="8 9">
    <name type="scientific">Sneathia vaginalis</name>
    <dbReference type="NCBI Taxonomy" id="187101"/>
    <lineage>
        <taxon>Bacteria</taxon>
        <taxon>Fusobacteriati</taxon>
        <taxon>Fusobacteriota</taxon>
        <taxon>Fusobacteriia</taxon>
        <taxon>Fusobacteriales</taxon>
        <taxon>Leptotrichiaceae</taxon>
        <taxon>Sneathia</taxon>
    </lineage>
</organism>
<keyword evidence="2 6" id="KW-0678">Repressor</keyword>
<dbReference type="HOGENOM" id="CLU_061534_1_0_0"/>
<evidence type="ECO:0000313" key="9">
    <source>
        <dbReference type="Proteomes" id="UP000033103"/>
    </source>
</evidence>
<dbReference type="STRING" id="187101.VC03_06280"/>
<dbReference type="GO" id="GO:0005737">
    <property type="term" value="C:cytoplasm"/>
    <property type="evidence" value="ECO:0007669"/>
    <property type="project" value="UniProtKB-SubCell"/>
</dbReference>
<dbReference type="Pfam" id="PF02629">
    <property type="entry name" value="CoA_binding"/>
    <property type="match status" value="1"/>
</dbReference>
<comment type="function">
    <text evidence="6">Modulates transcription in response to changes in cellular NADH/NAD(+) redox state.</text>
</comment>
<comment type="caution">
    <text evidence="6">Lacks conserved residue(s) required for the propagation of feature annotation.</text>
</comment>
<dbReference type="InterPro" id="IPR022876">
    <property type="entry name" value="Tscrpt_rep_Rex"/>
</dbReference>
<keyword evidence="9" id="KW-1185">Reference proteome</keyword>
<dbReference type="EMBL" id="CP011280">
    <property type="protein sequence ID" value="AKC96071.1"/>
    <property type="molecule type" value="Genomic_DNA"/>
</dbReference>
<comment type="subcellular location">
    <subcellularLocation>
        <location evidence="6">Cytoplasm</location>
    </subcellularLocation>
</comment>
<accession>A0A0E3ZD98</accession>
<dbReference type="OrthoDB" id="9784760at2"/>
<dbReference type="SMART" id="SM00881">
    <property type="entry name" value="CoA_binding"/>
    <property type="match status" value="1"/>
</dbReference>
<dbReference type="GO" id="GO:0045892">
    <property type="term" value="P:negative regulation of DNA-templated transcription"/>
    <property type="evidence" value="ECO:0007669"/>
    <property type="project" value="InterPro"/>
</dbReference>
<dbReference type="HAMAP" id="MF_01131">
    <property type="entry name" value="Rex"/>
    <property type="match status" value="1"/>
</dbReference>
<keyword evidence="4 6" id="KW-0238">DNA-binding</keyword>
<dbReference type="PATRIC" id="fig|1069640.6.peg.1247"/>
<dbReference type="NCBIfam" id="NF003995">
    <property type="entry name" value="PRK05472.2-4"/>
    <property type="match status" value="1"/>
</dbReference>
<evidence type="ECO:0000256" key="4">
    <source>
        <dbReference type="ARBA" id="ARBA00023125"/>
    </source>
</evidence>
<dbReference type="InterPro" id="IPR036388">
    <property type="entry name" value="WH-like_DNA-bd_sf"/>
</dbReference>
<evidence type="ECO:0000256" key="1">
    <source>
        <dbReference type="ARBA" id="ARBA00022490"/>
    </source>
</evidence>
<dbReference type="AlphaFoldDB" id="A0A0E3ZD98"/>
<dbReference type="InterPro" id="IPR003781">
    <property type="entry name" value="CoA-bd"/>
</dbReference>
<evidence type="ECO:0000256" key="2">
    <source>
        <dbReference type="ARBA" id="ARBA00022491"/>
    </source>
</evidence>
<dbReference type="Gene3D" id="3.40.50.720">
    <property type="entry name" value="NAD(P)-binding Rossmann-like Domain"/>
    <property type="match status" value="1"/>
</dbReference>
<dbReference type="GO" id="GO:0003700">
    <property type="term" value="F:DNA-binding transcription factor activity"/>
    <property type="evidence" value="ECO:0007669"/>
    <property type="project" value="UniProtKB-UniRule"/>
</dbReference>
<dbReference type="NCBIfam" id="NF003996">
    <property type="entry name" value="PRK05472.2-5"/>
    <property type="match status" value="1"/>
</dbReference>
<dbReference type="InterPro" id="IPR036390">
    <property type="entry name" value="WH_DNA-bd_sf"/>
</dbReference>
<keyword evidence="5 6" id="KW-0804">Transcription</keyword>
<comment type="subunit">
    <text evidence="6">Homodimer.</text>
</comment>
<dbReference type="Gene3D" id="1.10.10.10">
    <property type="entry name" value="Winged helix-like DNA-binding domain superfamily/Winged helix DNA-binding domain"/>
    <property type="match status" value="1"/>
</dbReference>
<evidence type="ECO:0000256" key="6">
    <source>
        <dbReference type="HAMAP-Rule" id="MF_01131"/>
    </source>
</evidence>
<evidence type="ECO:0000256" key="5">
    <source>
        <dbReference type="ARBA" id="ARBA00023163"/>
    </source>
</evidence>
<keyword evidence="1 6" id="KW-0963">Cytoplasm</keyword>
<dbReference type="SUPFAM" id="SSF51735">
    <property type="entry name" value="NAD(P)-binding Rossmann-fold domains"/>
    <property type="match status" value="1"/>
</dbReference>
<comment type="similarity">
    <text evidence="6">Belongs to the transcriptional regulatory Rex family.</text>
</comment>
<dbReference type="PANTHER" id="PTHR35786:SF1">
    <property type="entry name" value="REDOX-SENSING TRANSCRIPTIONAL REPRESSOR REX 1"/>
    <property type="match status" value="1"/>
</dbReference>
<protein>
    <recommendedName>
        <fullName evidence="6">Redox-sensing transcriptional repressor Rex</fullName>
    </recommendedName>
</protein>
<feature type="binding site" evidence="6">
    <location>
        <begin position="95"/>
        <end position="100"/>
    </location>
    <ligand>
        <name>NAD(+)</name>
        <dbReference type="ChEBI" id="CHEBI:57540"/>
    </ligand>
</feature>
<dbReference type="PANTHER" id="PTHR35786">
    <property type="entry name" value="REDOX-SENSING TRANSCRIPTIONAL REPRESSOR REX"/>
    <property type="match status" value="1"/>
</dbReference>
<name>A0A0E3ZD98_9FUSO</name>
<reference evidence="8 9" key="1">
    <citation type="journal article" date="2012" name="BMC Genomics">
        <title>Genomic sequence analysis and characterization of Sneathia amnii sp. nov.</title>
        <authorList>
            <consortium name="Vaginal Microbiome Consortium (additional members)"/>
            <person name="Harwich M.D.Jr."/>
            <person name="Serrano M.G."/>
            <person name="Fettweis J.M."/>
            <person name="Alves J.M."/>
            <person name="Reimers M.A."/>
            <person name="Buck G.A."/>
            <person name="Jefferson K.K."/>
        </authorList>
    </citation>
    <scope>NUCLEOTIDE SEQUENCE [LARGE SCALE GENOMIC DNA]</scope>
    <source>
        <strain evidence="8 9">SN35</strain>
    </source>
</reference>
<dbReference type="RefSeq" id="WP_046329175.1">
    <property type="nucleotide sequence ID" value="NZ_CP011280.1"/>
</dbReference>
<dbReference type="GO" id="GO:0051775">
    <property type="term" value="P:response to redox state"/>
    <property type="evidence" value="ECO:0007669"/>
    <property type="project" value="InterPro"/>
</dbReference>
<dbReference type="Proteomes" id="UP000033103">
    <property type="component" value="Chromosome"/>
</dbReference>
<sequence>MEKKVDFTSKDISSRMVTRITEYLTILYEVSKYEKKINSLDLAIKMDSTAAQVRKDLSTFGEFGVRGRGYDVAKLIEILEHILGIDKKNKLILVGYGKMGSMLVSNSVVLGKGFEIVEVFDKDKEKIGQKTEGLDIIVKGSDEMDEYIRKYNINQAILAVNKEEAQAVAKQLVKSGIKGILNLTAFKIELPREIAVISVDISAKLQELNFWRRHIDINKKGE</sequence>
<gene>
    <name evidence="6" type="primary">rex</name>
    <name evidence="8" type="ORF">VC03_06280</name>
</gene>
<dbReference type="KEGG" id="sns:VC03_06280"/>
<dbReference type="SUPFAM" id="SSF46785">
    <property type="entry name" value="Winged helix' DNA-binding domain"/>
    <property type="match status" value="1"/>
</dbReference>
<dbReference type="InterPro" id="IPR036291">
    <property type="entry name" value="NAD(P)-bd_dom_sf"/>
</dbReference>
<evidence type="ECO:0000256" key="3">
    <source>
        <dbReference type="ARBA" id="ARBA00023015"/>
    </source>
</evidence>
<evidence type="ECO:0000313" key="8">
    <source>
        <dbReference type="EMBL" id="AKC96071.1"/>
    </source>
</evidence>
<evidence type="ECO:0000259" key="7">
    <source>
        <dbReference type="SMART" id="SM00881"/>
    </source>
</evidence>
<dbReference type="GO" id="GO:0003677">
    <property type="term" value="F:DNA binding"/>
    <property type="evidence" value="ECO:0007669"/>
    <property type="project" value="UniProtKB-UniRule"/>
</dbReference>
<dbReference type="Pfam" id="PF06971">
    <property type="entry name" value="Put_DNA-bind_N"/>
    <property type="match status" value="1"/>
</dbReference>
<dbReference type="NCBIfam" id="NF003994">
    <property type="entry name" value="PRK05472.2-3"/>
    <property type="match status" value="1"/>
</dbReference>
<dbReference type="InterPro" id="IPR009718">
    <property type="entry name" value="Rex_DNA-bd_C_dom"/>
</dbReference>
<keyword evidence="6" id="KW-0520">NAD</keyword>
<proteinExistence type="inferred from homology"/>